<dbReference type="eggNOG" id="KOG2692">
    <property type="taxonomic scope" value="Eukaryota"/>
</dbReference>
<dbReference type="GeneID" id="19017072"/>
<dbReference type="GO" id="GO:0032580">
    <property type="term" value="C:Golgi cisterna membrane"/>
    <property type="evidence" value="ECO:0007669"/>
    <property type="project" value="UniProtKB-SubCell"/>
</dbReference>
<accession>K8ECY9</accession>
<keyword evidence="5" id="KW-0812">Transmembrane</keyword>
<feature type="region of interest" description="Disordered" evidence="14">
    <location>
        <begin position="471"/>
        <end position="504"/>
    </location>
</feature>
<keyword evidence="8" id="KW-0333">Golgi apparatus</keyword>
<evidence type="ECO:0000256" key="9">
    <source>
        <dbReference type="ARBA" id="ARBA00023136"/>
    </source>
</evidence>
<evidence type="ECO:0000256" key="10">
    <source>
        <dbReference type="ARBA" id="ARBA00023157"/>
    </source>
</evidence>
<evidence type="ECO:0000313" key="15">
    <source>
        <dbReference type="EMBL" id="CCO15849.1"/>
    </source>
</evidence>
<evidence type="ECO:0000256" key="5">
    <source>
        <dbReference type="ARBA" id="ARBA00022692"/>
    </source>
</evidence>
<keyword evidence="4" id="KW-0808">Transferase</keyword>
<evidence type="ECO:0000256" key="8">
    <source>
        <dbReference type="ARBA" id="ARBA00023034"/>
    </source>
</evidence>
<dbReference type="OrthoDB" id="10264956at2759"/>
<evidence type="ECO:0000256" key="14">
    <source>
        <dbReference type="SAM" id="MobiDB-lite"/>
    </source>
</evidence>
<keyword evidence="11" id="KW-0325">Glycoprotein</keyword>
<dbReference type="PANTHER" id="PTHR46059">
    <property type="entry name" value="BETA-GALACTOSIDE ALPHA-2,6-SIALYLTRANSFERASE"/>
    <property type="match status" value="1"/>
</dbReference>
<evidence type="ECO:0000313" key="16">
    <source>
        <dbReference type="Proteomes" id="UP000198341"/>
    </source>
</evidence>
<feature type="compositionally biased region" description="Acidic residues" evidence="14">
    <location>
        <begin position="166"/>
        <end position="180"/>
    </location>
</feature>
<dbReference type="Proteomes" id="UP000198341">
    <property type="component" value="Chromosome 3"/>
</dbReference>
<feature type="region of interest" description="Disordered" evidence="14">
    <location>
        <begin position="70"/>
        <end position="192"/>
    </location>
</feature>
<keyword evidence="9" id="KW-0472">Membrane</keyword>
<evidence type="ECO:0000256" key="7">
    <source>
        <dbReference type="ARBA" id="ARBA00022989"/>
    </source>
</evidence>
<feature type="compositionally biased region" description="Basic residues" evidence="14">
    <location>
        <begin position="137"/>
        <end position="147"/>
    </location>
</feature>
<evidence type="ECO:0000256" key="11">
    <source>
        <dbReference type="ARBA" id="ARBA00023180"/>
    </source>
</evidence>
<dbReference type="EC" id="2.4.3.1" evidence="13"/>
<comment type="subcellular location">
    <subcellularLocation>
        <location evidence="1">Golgi apparatus</location>
        <location evidence="1">Golgi stack membrane</location>
        <topology evidence="1">Single-pass type II membrane protein</topology>
    </subcellularLocation>
</comment>
<dbReference type="GO" id="GO:0097503">
    <property type="term" value="P:sialylation"/>
    <property type="evidence" value="ECO:0007669"/>
    <property type="project" value="TreeGrafter"/>
</dbReference>
<evidence type="ECO:0000256" key="3">
    <source>
        <dbReference type="ARBA" id="ARBA00022676"/>
    </source>
</evidence>
<gene>
    <name evidence="15" type="ORF">Bathy03g05350</name>
</gene>
<dbReference type="KEGG" id="bpg:Bathy03g05350"/>
<keyword evidence="7" id="KW-1133">Transmembrane helix</keyword>
<protein>
    <recommendedName>
        <fullName evidence="13">beta-galactoside alpha-(2,6)-sialyltransferase</fullName>
        <ecNumber evidence="13">2.4.3.1</ecNumber>
    </recommendedName>
</protein>
<dbReference type="EMBL" id="FO082276">
    <property type="protein sequence ID" value="CCO15849.1"/>
    <property type="molecule type" value="Genomic_DNA"/>
</dbReference>
<dbReference type="Gene3D" id="3.90.1480.20">
    <property type="entry name" value="Glycosyl transferase family 29"/>
    <property type="match status" value="1"/>
</dbReference>
<reference evidence="15 16" key="1">
    <citation type="submission" date="2011-10" db="EMBL/GenBank/DDBJ databases">
        <authorList>
            <person name="Genoscope - CEA"/>
        </authorList>
    </citation>
    <scope>NUCLEOTIDE SEQUENCE [LARGE SCALE GENOMIC DNA]</scope>
    <source>
        <strain evidence="15 16">RCC 1105</strain>
    </source>
</reference>
<keyword evidence="16" id="KW-1185">Reference proteome</keyword>
<dbReference type="CDD" id="cd19952">
    <property type="entry name" value="GT29"/>
    <property type="match status" value="1"/>
</dbReference>
<dbReference type="Pfam" id="PF00777">
    <property type="entry name" value="Glyco_transf_29"/>
    <property type="match status" value="1"/>
</dbReference>
<feature type="compositionally biased region" description="Low complexity" evidence="14">
    <location>
        <begin position="148"/>
        <end position="159"/>
    </location>
</feature>
<dbReference type="InterPro" id="IPR001675">
    <property type="entry name" value="Glyco_trans_29"/>
</dbReference>
<keyword evidence="6" id="KW-0735">Signal-anchor</keyword>
<dbReference type="InterPro" id="IPR038578">
    <property type="entry name" value="GT29-like_sf"/>
</dbReference>
<evidence type="ECO:0000256" key="4">
    <source>
        <dbReference type="ARBA" id="ARBA00022679"/>
    </source>
</evidence>
<feature type="compositionally biased region" description="Low complexity" evidence="14">
    <location>
        <begin position="477"/>
        <end position="496"/>
    </location>
</feature>
<evidence type="ECO:0000256" key="13">
    <source>
        <dbReference type="ARBA" id="ARBA00034329"/>
    </source>
</evidence>
<feature type="compositionally biased region" description="Basic and acidic residues" evidence="14">
    <location>
        <begin position="74"/>
        <end position="87"/>
    </location>
</feature>
<organism evidence="15 16">
    <name type="scientific">Bathycoccus prasinos</name>
    <dbReference type="NCBI Taxonomy" id="41875"/>
    <lineage>
        <taxon>Eukaryota</taxon>
        <taxon>Viridiplantae</taxon>
        <taxon>Chlorophyta</taxon>
        <taxon>Mamiellophyceae</taxon>
        <taxon>Mamiellales</taxon>
        <taxon>Bathycoccaceae</taxon>
        <taxon>Bathycoccus</taxon>
    </lineage>
</organism>
<dbReference type="GO" id="GO:0003835">
    <property type="term" value="F:beta-galactoside alpha-2,6-sialyltransferase activity"/>
    <property type="evidence" value="ECO:0007669"/>
    <property type="project" value="UniProtKB-EC"/>
</dbReference>
<comment type="similarity">
    <text evidence="2">Belongs to the glycosyltransferase 29 family.</text>
</comment>
<comment type="catalytic activity">
    <reaction evidence="12">
        <text>a beta-D-galactoside + CMP-N-acetyl-beta-neuraminate = an N-acetyl-alpha-neuraminyl-(2-&gt;6)-beta-D-galactosyl derivative + CMP + H(+)</text>
        <dbReference type="Rhea" id="RHEA:52104"/>
        <dbReference type="ChEBI" id="CHEBI:15378"/>
        <dbReference type="ChEBI" id="CHEBI:28034"/>
        <dbReference type="ChEBI" id="CHEBI:57812"/>
        <dbReference type="ChEBI" id="CHEBI:60377"/>
        <dbReference type="ChEBI" id="CHEBI:136398"/>
        <dbReference type="EC" id="2.4.3.1"/>
    </reaction>
</comment>
<dbReference type="PANTHER" id="PTHR46059:SF1">
    <property type="entry name" value="BETA-GALACTOSIDE ALPHA-2,6-SIALYLTRANSFERASE"/>
    <property type="match status" value="1"/>
</dbReference>
<keyword evidence="3" id="KW-0328">Glycosyltransferase</keyword>
<evidence type="ECO:0000256" key="12">
    <source>
        <dbReference type="ARBA" id="ARBA00034249"/>
    </source>
</evidence>
<dbReference type="RefSeq" id="XP_007514412.1">
    <property type="nucleotide sequence ID" value="XM_007514350.1"/>
</dbReference>
<proteinExistence type="inferred from homology"/>
<name>K8ECY9_9CHLO</name>
<sequence length="504" mass="54542">MGLSVPRREAKTGSSRRINKRKSSYYRACRLLLCVSLFVFIVKEFLINDDDENGVFALGVRLFGSFASSSSSKWGREATTTREEDTTMRVSADISSSSSSSSSHEKEEEEELNNNNNNNVDEEGEEATTAGVVGTARKGRRRSRSRSSSKGSSSSSSNSFGGGSANDEEGDDTGGEDESADSSAGGNTFLPTADHRVGAAAKEAMNLKKLKESFDIVLPQLWIPKTPEWKKANVKRILVTKAQNGNKYHPSGKNNPEVLPAEDLREKQFKSCAVVGNGGSNLNANYGEAIDARDAVFRFNDGPTVGFENKVGSKTTFRVINNAWTRTWLRRKPRGASEDALLLFGAGAAKSMDALYKKWGSEEKIYFMAPEFAGAARGQYKKAYLAFADLKAVSVKGRNSPPTGVEGLYFAMLTCESVDLYGFGIEPDPSTPYHYHDKVKGVEAAHSFGFQAVFLRMLEHGGHMSVCLGKKSADPPSCSLSLSSSYSSSSSSSSSSTRGGDDEE</sequence>
<dbReference type="AlphaFoldDB" id="K8ECY9"/>
<evidence type="ECO:0000256" key="1">
    <source>
        <dbReference type="ARBA" id="ARBA00004447"/>
    </source>
</evidence>
<evidence type="ECO:0000256" key="2">
    <source>
        <dbReference type="ARBA" id="ARBA00006003"/>
    </source>
</evidence>
<evidence type="ECO:0000256" key="6">
    <source>
        <dbReference type="ARBA" id="ARBA00022968"/>
    </source>
</evidence>
<keyword evidence="10" id="KW-1015">Disulfide bond</keyword>